<feature type="transmembrane region" description="Helical" evidence="1">
    <location>
        <begin position="49"/>
        <end position="72"/>
    </location>
</feature>
<feature type="transmembrane region" description="Helical" evidence="1">
    <location>
        <begin position="147"/>
        <end position="176"/>
    </location>
</feature>
<keyword evidence="1" id="KW-0472">Membrane</keyword>
<protein>
    <submittedName>
        <fullName evidence="2">Uncharacterized protein</fullName>
    </submittedName>
</protein>
<dbReference type="EMBL" id="LNIX01000043">
    <property type="protein sequence ID" value="OXA38765.1"/>
    <property type="molecule type" value="Genomic_DNA"/>
</dbReference>
<evidence type="ECO:0000313" key="3">
    <source>
        <dbReference type="Proteomes" id="UP000198287"/>
    </source>
</evidence>
<feature type="transmembrane region" description="Helical" evidence="1">
    <location>
        <begin position="84"/>
        <end position="109"/>
    </location>
</feature>
<evidence type="ECO:0000313" key="2">
    <source>
        <dbReference type="EMBL" id="OXA38765.1"/>
    </source>
</evidence>
<sequence length="422" mass="48428">MLSTYIEVLRTLQYLYFDHFPLFYKLPFEFRQTKGKVIRVAKVNRNFDVVISLLPAILFTLAVLFCIIAMWLRSPLTRNPIGDVKMWSWLMVAIVCFCGLYFYTLWMLVYQTVGIFMLNEIFQYEEVLSKDSILARHSTMKPSPTEYFLLLLFKLTIWTFYLMTPGYATIVTFFGLDPLHPLFNFVLISNPQLRKFILFFAFNSEALLMLGIFTFKVGCVTIFLYEGIRVAGFFIGLVLLMGKMVISYLSSLSHLTDKYKSSIVHRSYRSHLKIYKVLMIIFQSLESPMKSTASLAIIAGMVGVSGCFFVLVKLPAVNEVYFTVACAMISVCGVILTKVILDTLGNLHVTSEKLLLHYKNLEIVLGMRANCKKLYLKEFYCLKAISIPVGLGTARFSKMTYSVKTEILKNMFESTINFLIAF</sequence>
<keyword evidence="1" id="KW-0812">Transmembrane</keyword>
<accession>A0A226CZM2</accession>
<feature type="transmembrane region" description="Helical" evidence="1">
    <location>
        <begin position="293"/>
        <end position="314"/>
    </location>
</feature>
<keyword evidence="3" id="KW-1185">Reference proteome</keyword>
<reference evidence="2 3" key="1">
    <citation type="submission" date="2015-12" db="EMBL/GenBank/DDBJ databases">
        <title>The genome of Folsomia candida.</title>
        <authorList>
            <person name="Faddeeva A."/>
            <person name="Derks M.F."/>
            <person name="Anvar Y."/>
            <person name="Smit S."/>
            <person name="Van Straalen N."/>
            <person name="Roelofs D."/>
        </authorList>
    </citation>
    <scope>NUCLEOTIDE SEQUENCE [LARGE SCALE GENOMIC DNA]</scope>
    <source>
        <strain evidence="2 3">VU population</strain>
        <tissue evidence="2">Whole body</tissue>
    </source>
</reference>
<feature type="transmembrane region" description="Helical" evidence="1">
    <location>
        <begin position="196"/>
        <end position="225"/>
    </location>
</feature>
<comment type="caution">
    <text evidence="2">The sequence shown here is derived from an EMBL/GenBank/DDBJ whole genome shotgun (WGS) entry which is preliminary data.</text>
</comment>
<organism evidence="2 3">
    <name type="scientific">Folsomia candida</name>
    <name type="common">Springtail</name>
    <dbReference type="NCBI Taxonomy" id="158441"/>
    <lineage>
        <taxon>Eukaryota</taxon>
        <taxon>Metazoa</taxon>
        <taxon>Ecdysozoa</taxon>
        <taxon>Arthropoda</taxon>
        <taxon>Hexapoda</taxon>
        <taxon>Collembola</taxon>
        <taxon>Entomobryomorpha</taxon>
        <taxon>Isotomoidea</taxon>
        <taxon>Isotomidae</taxon>
        <taxon>Proisotominae</taxon>
        <taxon>Folsomia</taxon>
    </lineage>
</organism>
<dbReference type="Proteomes" id="UP000198287">
    <property type="component" value="Unassembled WGS sequence"/>
</dbReference>
<dbReference type="AlphaFoldDB" id="A0A226CZM2"/>
<feature type="transmembrane region" description="Helical" evidence="1">
    <location>
        <begin position="231"/>
        <end position="250"/>
    </location>
</feature>
<feature type="transmembrane region" description="Helical" evidence="1">
    <location>
        <begin position="320"/>
        <end position="341"/>
    </location>
</feature>
<name>A0A226CZM2_FOLCA</name>
<proteinExistence type="predicted"/>
<gene>
    <name evidence="2" type="ORF">Fcan01_26375</name>
</gene>
<keyword evidence="1" id="KW-1133">Transmembrane helix</keyword>
<evidence type="ECO:0000256" key="1">
    <source>
        <dbReference type="SAM" id="Phobius"/>
    </source>
</evidence>